<reference evidence="3" key="1">
    <citation type="journal article" date="2019" name="Int. J. Syst. Evol. Microbiol.">
        <title>The Global Catalogue of Microorganisms (GCM) 10K type strain sequencing project: providing services to taxonomists for standard genome sequencing and annotation.</title>
        <authorList>
            <consortium name="The Broad Institute Genomics Platform"/>
            <consortium name="The Broad Institute Genome Sequencing Center for Infectious Disease"/>
            <person name="Wu L."/>
            <person name="Ma J."/>
        </authorList>
    </citation>
    <scope>NUCLEOTIDE SEQUENCE [LARGE SCALE GENOMIC DNA]</scope>
    <source>
        <strain evidence="3">CCUG 58412</strain>
    </source>
</reference>
<keyword evidence="1" id="KW-0472">Membrane</keyword>
<evidence type="ECO:0000256" key="1">
    <source>
        <dbReference type="SAM" id="Phobius"/>
    </source>
</evidence>
<dbReference type="Proteomes" id="UP001597128">
    <property type="component" value="Unassembled WGS sequence"/>
</dbReference>
<gene>
    <name evidence="2" type="ORF">ACFQ1Z_04070</name>
</gene>
<feature type="transmembrane region" description="Helical" evidence="1">
    <location>
        <begin position="27"/>
        <end position="45"/>
    </location>
</feature>
<evidence type="ECO:0000313" key="2">
    <source>
        <dbReference type="EMBL" id="MFD0912714.1"/>
    </source>
</evidence>
<proteinExistence type="predicted"/>
<keyword evidence="3" id="KW-1185">Reference proteome</keyword>
<dbReference type="EMBL" id="JBHTKB010000001">
    <property type="protein sequence ID" value="MFD0912714.1"/>
    <property type="molecule type" value="Genomic_DNA"/>
</dbReference>
<sequence>MSKRILIAASLFSWTAASIYLVWFTELELIGVAGFLVLVAMNVYFKKANAGGVA</sequence>
<keyword evidence="1" id="KW-1133">Transmembrane helix</keyword>
<organism evidence="2 3">
    <name type="scientific">Methylophilus luteus</name>
    <dbReference type="NCBI Taxonomy" id="640108"/>
    <lineage>
        <taxon>Bacteria</taxon>
        <taxon>Pseudomonadati</taxon>
        <taxon>Pseudomonadota</taxon>
        <taxon>Betaproteobacteria</taxon>
        <taxon>Nitrosomonadales</taxon>
        <taxon>Methylophilaceae</taxon>
        <taxon>Methylophilus</taxon>
    </lineage>
</organism>
<keyword evidence="1" id="KW-0812">Transmembrane</keyword>
<evidence type="ECO:0000313" key="3">
    <source>
        <dbReference type="Proteomes" id="UP001597128"/>
    </source>
</evidence>
<dbReference type="RefSeq" id="WP_379055865.1">
    <property type="nucleotide sequence ID" value="NZ_JBHTKB010000001.1"/>
</dbReference>
<name>A0ABW3F2S5_9PROT</name>
<comment type="caution">
    <text evidence="2">The sequence shown here is derived from an EMBL/GenBank/DDBJ whole genome shotgun (WGS) entry which is preliminary data.</text>
</comment>
<accession>A0ABW3F2S5</accession>
<protein>
    <submittedName>
        <fullName evidence="2">Uncharacterized protein</fullName>
    </submittedName>
</protein>